<dbReference type="InterPro" id="IPR011323">
    <property type="entry name" value="Mss4/transl-control_tumour"/>
</dbReference>
<dbReference type="InterPro" id="IPR034737">
    <property type="entry name" value="TCTP"/>
</dbReference>
<dbReference type="InterPro" id="IPR018105">
    <property type="entry name" value="Translational_control_tumour_p"/>
</dbReference>
<dbReference type="Proteomes" id="UP000191342">
    <property type="component" value="Unassembled WGS sequence"/>
</dbReference>
<dbReference type="STRING" id="254877.A0A1V6SC69"/>
<evidence type="ECO:0000256" key="3">
    <source>
        <dbReference type="SAM" id="Phobius"/>
    </source>
</evidence>
<keyword evidence="3" id="KW-0812">Transmembrane</keyword>
<feature type="transmembrane region" description="Helical" evidence="3">
    <location>
        <begin position="69"/>
        <end position="94"/>
    </location>
</feature>
<dbReference type="InterPro" id="IPR011057">
    <property type="entry name" value="Mss4-like_sf"/>
</dbReference>
<dbReference type="Pfam" id="PF00838">
    <property type="entry name" value="TCTP"/>
    <property type="match status" value="1"/>
</dbReference>
<name>A0A1V6SC69_9EURO</name>
<dbReference type="PROSITE" id="PS51797">
    <property type="entry name" value="TCTP_3"/>
    <property type="match status" value="1"/>
</dbReference>
<dbReference type="OrthoDB" id="10248936at2759"/>
<evidence type="ECO:0000259" key="4">
    <source>
        <dbReference type="PROSITE" id="PS51797"/>
    </source>
</evidence>
<dbReference type="AlphaFoldDB" id="A0A1V6SC69"/>
<feature type="domain" description="TCTP" evidence="4">
    <location>
        <begin position="172"/>
        <end position="271"/>
    </location>
</feature>
<dbReference type="EMBL" id="MLQL01000072">
    <property type="protein sequence ID" value="OQE11324.1"/>
    <property type="molecule type" value="Genomic_DNA"/>
</dbReference>
<dbReference type="GO" id="GO:0005509">
    <property type="term" value="F:calcium ion binding"/>
    <property type="evidence" value="ECO:0007669"/>
    <property type="project" value="TreeGrafter"/>
</dbReference>
<feature type="transmembrane region" description="Helical" evidence="3">
    <location>
        <begin position="20"/>
        <end position="44"/>
    </location>
</feature>
<proteinExistence type="inferred from homology"/>
<evidence type="ECO:0000313" key="6">
    <source>
        <dbReference type="Proteomes" id="UP000191342"/>
    </source>
</evidence>
<accession>A0A1V6SC69</accession>
<dbReference type="PANTHER" id="PTHR11991:SF0">
    <property type="entry name" value="TRANSLATIONALLY-CONTROLLED TUMOR PROTEIN"/>
    <property type="match status" value="1"/>
</dbReference>
<gene>
    <name evidence="5" type="ORF">PENFLA_c072G00840</name>
</gene>
<keyword evidence="3" id="KW-0472">Membrane</keyword>
<comment type="similarity">
    <text evidence="2">Belongs to the TCTP family.</text>
</comment>
<reference evidence="6" key="1">
    <citation type="journal article" date="2017" name="Nat. Microbiol.">
        <title>Global analysis of biosynthetic gene clusters reveals vast potential of secondary metabolite production in Penicillium species.</title>
        <authorList>
            <person name="Nielsen J.C."/>
            <person name="Grijseels S."/>
            <person name="Prigent S."/>
            <person name="Ji B."/>
            <person name="Dainat J."/>
            <person name="Nielsen K.F."/>
            <person name="Frisvad J.C."/>
            <person name="Workman M."/>
            <person name="Nielsen J."/>
        </authorList>
    </citation>
    <scope>NUCLEOTIDE SEQUENCE [LARGE SCALE GENOMIC DNA]</scope>
    <source>
        <strain evidence="6">IBT 14082</strain>
    </source>
</reference>
<protein>
    <recommendedName>
        <fullName evidence="1">Translationally-controlled tumor protein homolog</fullName>
    </recommendedName>
</protein>
<sequence length="271" mass="30714">MMPETINEVNTFDANELPLLVVSHNLTILLSIVLLMGLFVLPFTSRHDRYFSMRNLVGRAVRTQIRFRVTYPTLSTALGFAVSFASNVLLLLWLQPKLDSTPSAAAPEPLGVFIEIPWPNGTISTYWLKDKDAIYDAIPTIMAEVVINDNDDANGSSNKSPVYDYEETFQLQRLTSKEKPSKENFESQLKRYIRRVNEILKNEGSEQSVIKDFRASAEDVIKHILENYDSYEVFMGPDLNPEGMHVLVGVRDDGVTPYAMIWKHGLREAAI</sequence>
<evidence type="ECO:0000313" key="5">
    <source>
        <dbReference type="EMBL" id="OQE11324.1"/>
    </source>
</evidence>
<dbReference type="Gene3D" id="2.170.150.10">
    <property type="entry name" value="Metal Binding Protein, Guanine Nucleotide Exchange Factor, Chain A"/>
    <property type="match status" value="1"/>
</dbReference>
<evidence type="ECO:0000256" key="2">
    <source>
        <dbReference type="PROSITE-ProRule" id="PRU01133"/>
    </source>
</evidence>
<dbReference type="PANTHER" id="PTHR11991">
    <property type="entry name" value="TRANSLATIONALLY CONTROLLED TUMOR PROTEIN-RELATED"/>
    <property type="match status" value="1"/>
</dbReference>
<comment type="caution">
    <text evidence="5">The sequence shown here is derived from an EMBL/GenBank/DDBJ whole genome shotgun (WGS) entry which is preliminary data.</text>
</comment>
<dbReference type="SUPFAM" id="SSF51316">
    <property type="entry name" value="Mss4-like"/>
    <property type="match status" value="1"/>
</dbReference>
<dbReference type="GO" id="GO:0005737">
    <property type="term" value="C:cytoplasm"/>
    <property type="evidence" value="ECO:0007669"/>
    <property type="project" value="TreeGrafter"/>
</dbReference>
<keyword evidence="3" id="KW-1133">Transmembrane helix</keyword>
<keyword evidence="6" id="KW-1185">Reference proteome</keyword>
<evidence type="ECO:0000256" key="1">
    <source>
        <dbReference type="ARBA" id="ARBA00014759"/>
    </source>
</evidence>
<organism evidence="5 6">
    <name type="scientific">Penicillium flavigenum</name>
    <dbReference type="NCBI Taxonomy" id="254877"/>
    <lineage>
        <taxon>Eukaryota</taxon>
        <taxon>Fungi</taxon>
        <taxon>Dikarya</taxon>
        <taxon>Ascomycota</taxon>
        <taxon>Pezizomycotina</taxon>
        <taxon>Eurotiomycetes</taxon>
        <taxon>Eurotiomycetidae</taxon>
        <taxon>Eurotiales</taxon>
        <taxon>Aspergillaceae</taxon>
        <taxon>Penicillium</taxon>
    </lineage>
</organism>